<keyword evidence="7 12" id="KW-1133">Transmembrane helix</keyword>
<feature type="transmembrane region" description="Helical" evidence="12">
    <location>
        <begin position="197"/>
        <end position="218"/>
    </location>
</feature>
<evidence type="ECO:0000256" key="10">
    <source>
        <dbReference type="ARBA" id="ARBA00062718"/>
    </source>
</evidence>
<evidence type="ECO:0000256" key="5">
    <source>
        <dbReference type="ARBA" id="ARBA00022692"/>
    </source>
</evidence>
<comment type="subunit">
    <text evidence="10">The complex is composed of two ATP-binding proteins (GltL), two transmembrane proteins (GltJ and GltK) and a solute-binding protein (GltI).</text>
</comment>
<keyword evidence="15" id="KW-1185">Reference proteome</keyword>
<comment type="similarity">
    <text evidence="2">Belongs to the binding-protein-dependent transport system permease family. HisMQ subfamily.</text>
</comment>
<dbReference type="FunFam" id="1.10.3720.10:FF:000006">
    <property type="entry name" value="Glutamate/aspartate ABC transporter, permease protein GltK"/>
    <property type="match status" value="1"/>
</dbReference>
<keyword evidence="6" id="KW-0029">Amino-acid transport</keyword>
<dbReference type="GO" id="GO:0043190">
    <property type="term" value="C:ATP-binding cassette (ABC) transporter complex"/>
    <property type="evidence" value="ECO:0007669"/>
    <property type="project" value="InterPro"/>
</dbReference>
<dbReference type="AlphaFoldDB" id="A0A5C0ATI7"/>
<evidence type="ECO:0000256" key="4">
    <source>
        <dbReference type="ARBA" id="ARBA00022475"/>
    </source>
</evidence>
<evidence type="ECO:0000256" key="2">
    <source>
        <dbReference type="ARBA" id="ARBA00010072"/>
    </source>
</evidence>
<dbReference type="Gene3D" id="1.10.3720.10">
    <property type="entry name" value="MetI-like"/>
    <property type="match status" value="1"/>
</dbReference>
<dbReference type="InterPro" id="IPR035906">
    <property type="entry name" value="MetI-like_sf"/>
</dbReference>
<sequence length="226" mass="24654">MDGFNWGALNRAWPYLLDGMYTTAMLTVVGMVLGILFGTGLAIARLFGPPWLARVARFYTDVFRSIPLILTIFWVYFLVPYALRAITGNPNLDVGPVYAALTAFVLAEAAYFGEIIRGGLGSVPKGQMQAATALGMGKFTALRLIVLPQAFRNMMPSLINQSIGLLMDTSLVYVISLNDFLGAATKVAQRDGTVVEVYLFVALVYLAICSLGTALVAVMRRRVLER</sequence>
<dbReference type="KEGG" id="pacr:FXN63_07415"/>
<evidence type="ECO:0000256" key="11">
    <source>
        <dbReference type="ARBA" id="ARBA00073645"/>
    </source>
</evidence>
<evidence type="ECO:0000259" key="13">
    <source>
        <dbReference type="PROSITE" id="PS50928"/>
    </source>
</evidence>
<dbReference type="RefSeq" id="WP_148814072.1">
    <property type="nucleotide sequence ID" value="NZ_CP043046.1"/>
</dbReference>
<evidence type="ECO:0000313" key="15">
    <source>
        <dbReference type="Proteomes" id="UP000325161"/>
    </source>
</evidence>
<keyword evidence="3 12" id="KW-0813">Transport</keyword>
<comment type="subcellular location">
    <subcellularLocation>
        <location evidence="1">Cell inner membrane</location>
        <topology evidence="1">Multi-pass membrane protein</topology>
    </subcellularLocation>
    <subcellularLocation>
        <location evidence="12">Cell membrane</location>
        <topology evidence="12">Multi-pass membrane protein</topology>
    </subcellularLocation>
</comment>
<evidence type="ECO:0000313" key="14">
    <source>
        <dbReference type="EMBL" id="QEI05689.1"/>
    </source>
</evidence>
<reference evidence="14 15" key="1">
    <citation type="submission" date="2019-08" db="EMBL/GenBank/DDBJ databases">
        <title>Amphibian skin-associated Pigmentiphaga: genome sequence and occurrence across geography and hosts.</title>
        <authorList>
            <person name="Bletz M.C."/>
            <person name="Bunk B."/>
            <person name="Sproeer C."/>
            <person name="Biwer P."/>
            <person name="Reiter S."/>
            <person name="Rabemananjara F.C.E."/>
            <person name="Schulz S."/>
            <person name="Overmann J."/>
            <person name="Vences M."/>
        </authorList>
    </citation>
    <scope>NUCLEOTIDE SEQUENCE [LARGE SCALE GENOMIC DNA]</scope>
    <source>
        <strain evidence="14 15">Mada1488</strain>
    </source>
</reference>
<evidence type="ECO:0000256" key="9">
    <source>
        <dbReference type="ARBA" id="ARBA00060298"/>
    </source>
</evidence>
<evidence type="ECO:0000256" key="12">
    <source>
        <dbReference type="RuleBase" id="RU363032"/>
    </source>
</evidence>
<dbReference type="PANTHER" id="PTHR30614:SF1">
    <property type="entry name" value="GLUTAMATE_ASPARTATE IMPORT PERMEASE PROTEIN GLTK"/>
    <property type="match status" value="1"/>
</dbReference>
<keyword evidence="4" id="KW-1003">Cell membrane</keyword>
<dbReference type="InterPro" id="IPR043429">
    <property type="entry name" value="ArtM/GltK/GlnP/TcyL/YhdX-like"/>
</dbReference>
<dbReference type="InterPro" id="IPR000515">
    <property type="entry name" value="MetI-like"/>
</dbReference>
<accession>A0A5C0ATI7</accession>
<feature type="transmembrane region" description="Helical" evidence="12">
    <location>
        <begin position="65"/>
        <end position="83"/>
    </location>
</feature>
<proteinExistence type="inferred from homology"/>
<organism evidence="14 15">
    <name type="scientific">Pigmentiphaga aceris</name>
    <dbReference type="NCBI Taxonomy" id="1940612"/>
    <lineage>
        <taxon>Bacteria</taxon>
        <taxon>Pseudomonadati</taxon>
        <taxon>Pseudomonadota</taxon>
        <taxon>Betaproteobacteria</taxon>
        <taxon>Burkholderiales</taxon>
        <taxon>Alcaligenaceae</taxon>
        <taxon>Pigmentiphaga</taxon>
    </lineage>
</organism>
<dbReference type="GO" id="GO:0022857">
    <property type="term" value="F:transmembrane transporter activity"/>
    <property type="evidence" value="ECO:0007669"/>
    <property type="project" value="InterPro"/>
</dbReference>
<evidence type="ECO:0000256" key="8">
    <source>
        <dbReference type="ARBA" id="ARBA00023136"/>
    </source>
</evidence>
<evidence type="ECO:0000256" key="6">
    <source>
        <dbReference type="ARBA" id="ARBA00022970"/>
    </source>
</evidence>
<dbReference type="Pfam" id="PF00528">
    <property type="entry name" value="BPD_transp_1"/>
    <property type="match status" value="1"/>
</dbReference>
<protein>
    <recommendedName>
        <fullName evidence="11">Glutamate/aspartate import permease protein GltK</fullName>
    </recommendedName>
</protein>
<dbReference type="PANTHER" id="PTHR30614">
    <property type="entry name" value="MEMBRANE COMPONENT OF AMINO ACID ABC TRANSPORTER"/>
    <property type="match status" value="1"/>
</dbReference>
<comment type="function">
    <text evidence="9">Part of the ABC transporter complex GltIJKL involved in glutamate and aspartate uptake. Probably responsible for the translocation of the substrate across the membrane.</text>
</comment>
<keyword evidence="5 12" id="KW-0812">Transmembrane</keyword>
<gene>
    <name evidence="14" type="ORF">FXN63_07415</name>
</gene>
<evidence type="ECO:0000256" key="7">
    <source>
        <dbReference type="ARBA" id="ARBA00022989"/>
    </source>
</evidence>
<name>A0A5C0ATI7_9BURK</name>
<dbReference type="SUPFAM" id="SSF161098">
    <property type="entry name" value="MetI-like"/>
    <property type="match status" value="1"/>
</dbReference>
<evidence type="ECO:0000256" key="1">
    <source>
        <dbReference type="ARBA" id="ARBA00004429"/>
    </source>
</evidence>
<feature type="transmembrane region" description="Helical" evidence="12">
    <location>
        <begin position="158"/>
        <end position="177"/>
    </location>
</feature>
<dbReference type="EMBL" id="CP043046">
    <property type="protein sequence ID" value="QEI05689.1"/>
    <property type="molecule type" value="Genomic_DNA"/>
</dbReference>
<dbReference type="GO" id="GO:0006865">
    <property type="term" value="P:amino acid transport"/>
    <property type="evidence" value="ECO:0007669"/>
    <property type="project" value="UniProtKB-KW"/>
</dbReference>
<dbReference type="CDD" id="cd06261">
    <property type="entry name" value="TM_PBP2"/>
    <property type="match status" value="1"/>
</dbReference>
<feature type="domain" description="ABC transmembrane type-1" evidence="13">
    <location>
        <begin position="20"/>
        <end position="212"/>
    </location>
</feature>
<dbReference type="OrthoDB" id="9771188at2"/>
<feature type="transmembrane region" description="Helical" evidence="12">
    <location>
        <begin position="20"/>
        <end position="44"/>
    </location>
</feature>
<dbReference type="InterPro" id="IPR010065">
    <property type="entry name" value="AA_ABC_transptr_permease_3TM"/>
</dbReference>
<dbReference type="Proteomes" id="UP000325161">
    <property type="component" value="Chromosome"/>
</dbReference>
<evidence type="ECO:0000256" key="3">
    <source>
        <dbReference type="ARBA" id="ARBA00022448"/>
    </source>
</evidence>
<feature type="transmembrane region" description="Helical" evidence="12">
    <location>
        <begin position="95"/>
        <end position="113"/>
    </location>
</feature>
<dbReference type="PROSITE" id="PS50928">
    <property type="entry name" value="ABC_TM1"/>
    <property type="match status" value="1"/>
</dbReference>
<dbReference type="NCBIfam" id="TIGR01726">
    <property type="entry name" value="HEQRo_perm_3TM"/>
    <property type="match status" value="1"/>
</dbReference>
<keyword evidence="8 12" id="KW-0472">Membrane</keyword>